<keyword evidence="8" id="KW-1133">Transmembrane helix</keyword>
<protein>
    <submittedName>
        <fullName evidence="11">Methyl-accepting chemotaxis protein</fullName>
    </submittedName>
</protein>
<dbReference type="SUPFAM" id="SSF58104">
    <property type="entry name" value="Methyl-accepting chemotaxis protein (MCP) signaling domain"/>
    <property type="match status" value="1"/>
</dbReference>
<keyword evidence="8" id="KW-0812">Transmembrane</keyword>
<dbReference type="Gene3D" id="1.10.287.950">
    <property type="entry name" value="Methyl-accepting chemotaxis protein"/>
    <property type="match status" value="1"/>
</dbReference>
<evidence type="ECO:0000256" key="7">
    <source>
        <dbReference type="SAM" id="Coils"/>
    </source>
</evidence>
<evidence type="ECO:0000259" key="9">
    <source>
        <dbReference type="PROSITE" id="PS50111"/>
    </source>
</evidence>
<evidence type="ECO:0000313" key="12">
    <source>
        <dbReference type="Proteomes" id="UP001529245"/>
    </source>
</evidence>
<evidence type="ECO:0000259" key="10">
    <source>
        <dbReference type="PROSITE" id="PS50885"/>
    </source>
</evidence>
<gene>
    <name evidence="11" type="ORF">QID03_10290</name>
</gene>
<accession>A0ABT6XZR7</accession>
<dbReference type="PROSITE" id="PS50885">
    <property type="entry name" value="HAMP"/>
    <property type="match status" value="1"/>
</dbReference>
<dbReference type="EMBL" id="JASGCB010000017">
    <property type="protein sequence ID" value="MDI9260575.1"/>
    <property type="molecule type" value="Genomic_DNA"/>
</dbReference>
<feature type="coiled-coil region" evidence="7">
    <location>
        <begin position="100"/>
        <end position="127"/>
    </location>
</feature>
<dbReference type="Proteomes" id="UP001529245">
    <property type="component" value="Unassembled WGS sequence"/>
</dbReference>
<dbReference type="SMART" id="SM00283">
    <property type="entry name" value="MA"/>
    <property type="match status" value="1"/>
</dbReference>
<dbReference type="PANTHER" id="PTHR32089:SF112">
    <property type="entry name" value="LYSOZYME-LIKE PROTEIN-RELATED"/>
    <property type="match status" value="1"/>
</dbReference>
<feature type="domain" description="HAMP" evidence="10">
    <location>
        <begin position="230"/>
        <end position="283"/>
    </location>
</feature>
<dbReference type="PROSITE" id="PS50111">
    <property type="entry name" value="CHEMOTAXIS_TRANSDUC_2"/>
    <property type="match status" value="1"/>
</dbReference>
<dbReference type="CDD" id="cd06225">
    <property type="entry name" value="HAMP"/>
    <property type="match status" value="1"/>
</dbReference>
<evidence type="ECO:0000256" key="3">
    <source>
        <dbReference type="ARBA" id="ARBA00023136"/>
    </source>
</evidence>
<evidence type="ECO:0000313" key="11">
    <source>
        <dbReference type="EMBL" id="MDI9260575.1"/>
    </source>
</evidence>
<sequence length="588" mass="63187">MPTYDDIPARGDTHLRRLGQRFVDLLPTLSIRQKFLVNTGLVTLLLVALGVVNGVLLSQLHQSVSKLEQAETVLNLIRQFDYDIATADNDAALYLLTPNGDNAQFNLQDYQNDLARVQQDLRALQREPVNPTDKAILDLFQSEWQQILDQNETAFRLASTSLPDAQAMFTNNTLQPLIQSLTEFTQDEQAVKNAAAANVNRLLVQTFVWSTAVALVAIAIGLAGSATLAMTISGPIIRLRQVALKVSQGDLRVQPVDVRTRDEIEDLARVWNDLVGNLRALIGAIAGASEHVAASAEELSASSDEMMRATAEIARSIEQVAAGAEEQMKQIEDTSSAVAQVQGEIGKVSRLAQGLHETAARTDGEAGAGTQVMDAMARQMEAIRQRAADAAEVMRRTAEASESVRQIVAAIMHIADETNLLALNAAIEAARAGDHGRGFAVVADEVRSLSKASADAAREVHGIVDRVVRAMNEVAQSIQAVTAEVDAGAAVADETKRTFARIRTSMAEVASRVEEVADATKTIVAEADHMSRDMAVVVELAQQAARESESVVAASQQQASSMQEIASTASSLSARAQDLQSLIGRFLV</sequence>
<evidence type="ECO:0000256" key="8">
    <source>
        <dbReference type="SAM" id="Phobius"/>
    </source>
</evidence>
<reference evidence="11 12" key="1">
    <citation type="submission" date="2023-04" db="EMBL/GenBank/DDBJ databases">
        <title>A. sendaiensis sub sp. chiapanensis a novel subspecie with specific adaptation in bacterial cell wall isolated from an active volcano.</title>
        <authorList>
            <person name="Alvarez Gutierrez P.E."/>
            <person name="Ortiz Cortes L.Y."/>
        </authorList>
    </citation>
    <scope>NUCLEOTIDE SEQUENCE [LARGE SCALE GENOMIC DNA]</scope>
    <source>
        <strain evidence="11 12">PA2</strain>
    </source>
</reference>
<keyword evidence="2" id="KW-1003">Cell membrane</keyword>
<comment type="subcellular location">
    <subcellularLocation>
        <location evidence="1">Cell membrane</location>
    </subcellularLocation>
</comment>
<dbReference type="RefSeq" id="WP_283204028.1">
    <property type="nucleotide sequence ID" value="NZ_JASGCB010000017.1"/>
</dbReference>
<keyword evidence="3 8" id="KW-0472">Membrane</keyword>
<evidence type="ECO:0000256" key="5">
    <source>
        <dbReference type="ARBA" id="ARBA00029447"/>
    </source>
</evidence>
<keyword evidence="4 6" id="KW-0807">Transducer</keyword>
<dbReference type="InterPro" id="IPR024478">
    <property type="entry name" value="HlyB_4HB_MCP"/>
</dbReference>
<feature type="transmembrane region" description="Helical" evidence="8">
    <location>
        <begin position="207"/>
        <end position="232"/>
    </location>
</feature>
<dbReference type="Pfam" id="PF00015">
    <property type="entry name" value="MCPsignal"/>
    <property type="match status" value="1"/>
</dbReference>
<evidence type="ECO:0000256" key="6">
    <source>
        <dbReference type="PROSITE-ProRule" id="PRU00284"/>
    </source>
</evidence>
<keyword evidence="7" id="KW-0175">Coiled coil</keyword>
<organism evidence="11 12">
    <name type="scientific">Alicyclobacillus sendaiensis PA2</name>
    <dbReference type="NCBI Taxonomy" id="3029425"/>
    <lineage>
        <taxon>Bacteria</taxon>
        <taxon>Bacillati</taxon>
        <taxon>Bacillota</taxon>
        <taxon>Bacilli</taxon>
        <taxon>Bacillales</taxon>
        <taxon>Alicyclobacillaceae</taxon>
        <taxon>Alicyclobacillus</taxon>
    </lineage>
</organism>
<feature type="transmembrane region" description="Helical" evidence="8">
    <location>
        <begin position="35"/>
        <end position="57"/>
    </location>
</feature>
<comment type="caution">
    <text evidence="11">The sequence shown here is derived from an EMBL/GenBank/DDBJ whole genome shotgun (WGS) entry which is preliminary data.</text>
</comment>
<dbReference type="Pfam" id="PF00672">
    <property type="entry name" value="HAMP"/>
    <property type="match status" value="1"/>
</dbReference>
<keyword evidence="12" id="KW-1185">Reference proteome</keyword>
<evidence type="ECO:0000256" key="1">
    <source>
        <dbReference type="ARBA" id="ARBA00004236"/>
    </source>
</evidence>
<dbReference type="Pfam" id="PF12729">
    <property type="entry name" value="4HB_MCP_1"/>
    <property type="match status" value="1"/>
</dbReference>
<name>A0ABT6XZR7_ALISE</name>
<evidence type="ECO:0000256" key="4">
    <source>
        <dbReference type="ARBA" id="ARBA00023224"/>
    </source>
</evidence>
<dbReference type="PANTHER" id="PTHR32089">
    <property type="entry name" value="METHYL-ACCEPTING CHEMOTAXIS PROTEIN MCPB"/>
    <property type="match status" value="1"/>
</dbReference>
<proteinExistence type="inferred from homology"/>
<dbReference type="InterPro" id="IPR003660">
    <property type="entry name" value="HAMP_dom"/>
</dbReference>
<dbReference type="SMART" id="SM00304">
    <property type="entry name" value="HAMP"/>
    <property type="match status" value="2"/>
</dbReference>
<evidence type="ECO:0000256" key="2">
    <source>
        <dbReference type="ARBA" id="ARBA00022475"/>
    </source>
</evidence>
<comment type="similarity">
    <text evidence="5">Belongs to the methyl-accepting chemotaxis (MCP) protein family.</text>
</comment>
<dbReference type="InterPro" id="IPR004089">
    <property type="entry name" value="MCPsignal_dom"/>
</dbReference>
<feature type="domain" description="Methyl-accepting transducer" evidence="9">
    <location>
        <begin position="302"/>
        <end position="573"/>
    </location>
</feature>